<dbReference type="PRINTS" id="PR00421">
    <property type="entry name" value="THIOREDOXIN"/>
</dbReference>
<accession>A0A2B4RI00</accession>
<keyword evidence="5" id="KW-1185">Reference proteome</keyword>
<evidence type="ECO:0000256" key="1">
    <source>
        <dbReference type="SAM" id="MobiDB-lite"/>
    </source>
</evidence>
<dbReference type="SUPFAM" id="SSF52833">
    <property type="entry name" value="Thioredoxin-like"/>
    <property type="match status" value="1"/>
</dbReference>
<dbReference type="GO" id="GO:0016853">
    <property type="term" value="F:isomerase activity"/>
    <property type="evidence" value="ECO:0007669"/>
    <property type="project" value="UniProtKB-KW"/>
</dbReference>
<dbReference type="Proteomes" id="UP000225706">
    <property type="component" value="Unassembled WGS sequence"/>
</dbReference>
<dbReference type="AlphaFoldDB" id="A0A2B4RI00"/>
<dbReference type="PROSITE" id="PS51352">
    <property type="entry name" value="THIOREDOXIN_2"/>
    <property type="match status" value="1"/>
</dbReference>
<evidence type="ECO:0000259" key="3">
    <source>
        <dbReference type="PROSITE" id="PS51352"/>
    </source>
</evidence>
<dbReference type="GO" id="GO:0034976">
    <property type="term" value="P:response to endoplasmic reticulum stress"/>
    <property type="evidence" value="ECO:0007669"/>
    <property type="project" value="TreeGrafter"/>
</dbReference>
<proteinExistence type="predicted"/>
<dbReference type="PROSITE" id="PS00194">
    <property type="entry name" value="THIOREDOXIN_1"/>
    <property type="match status" value="1"/>
</dbReference>
<dbReference type="EMBL" id="LSMT01000548">
    <property type="protein sequence ID" value="PFX16419.1"/>
    <property type="molecule type" value="Genomic_DNA"/>
</dbReference>
<dbReference type="PANTHER" id="PTHR45815:SF3">
    <property type="entry name" value="PROTEIN DISULFIDE-ISOMERASE A6"/>
    <property type="match status" value="1"/>
</dbReference>
<dbReference type="InterPro" id="IPR017937">
    <property type="entry name" value="Thioredoxin_CS"/>
</dbReference>
<keyword evidence="4" id="KW-0413">Isomerase</keyword>
<dbReference type="GO" id="GO:0015035">
    <property type="term" value="F:protein-disulfide reductase activity"/>
    <property type="evidence" value="ECO:0007669"/>
    <property type="project" value="TreeGrafter"/>
</dbReference>
<organism evidence="4 5">
    <name type="scientific">Stylophora pistillata</name>
    <name type="common">Smooth cauliflower coral</name>
    <dbReference type="NCBI Taxonomy" id="50429"/>
    <lineage>
        <taxon>Eukaryota</taxon>
        <taxon>Metazoa</taxon>
        <taxon>Cnidaria</taxon>
        <taxon>Anthozoa</taxon>
        <taxon>Hexacorallia</taxon>
        <taxon>Scleractinia</taxon>
        <taxon>Astrocoeniina</taxon>
        <taxon>Pocilloporidae</taxon>
        <taxon>Stylophora</taxon>
    </lineage>
</organism>
<dbReference type="Pfam" id="PF00085">
    <property type="entry name" value="Thioredoxin"/>
    <property type="match status" value="1"/>
</dbReference>
<feature type="signal peptide" evidence="2">
    <location>
        <begin position="1"/>
        <end position="17"/>
    </location>
</feature>
<protein>
    <submittedName>
        <fullName evidence="4">Protein disulfide-isomerase 2</fullName>
    </submittedName>
</protein>
<name>A0A2B4RI00_STYPI</name>
<dbReference type="InterPro" id="IPR013766">
    <property type="entry name" value="Thioredoxin_domain"/>
</dbReference>
<comment type="caution">
    <text evidence="4">The sequence shown here is derived from an EMBL/GenBank/DDBJ whole genome shotgun (WGS) entry which is preliminary data.</text>
</comment>
<dbReference type="OrthoDB" id="427280at2759"/>
<dbReference type="CDD" id="cd02961">
    <property type="entry name" value="PDI_a_family"/>
    <property type="match status" value="1"/>
</dbReference>
<evidence type="ECO:0000313" key="4">
    <source>
        <dbReference type="EMBL" id="PFX16419.1"/>
    </source>
</evidence>
<keyword evidence="2" id="KW-0732">Signal</keyword>
<dbReference type="InterPro" id="IPR036249">
    <property type="entry name" value="Thioredoxin-like_sf"/>
</dbReference>
<feature type="chain" id="PRO_5012405767" evidence="2">
    <location>
        <begin position="18"/>
        <end position="164"/>
    </location>
</feature>
<dbReference type="PANTHER" id="PTHR45815">
    <property type="entry name" value="PROTEIN DISULFIDE-ISOMERASE A6"/>
    <property type="match status" value="1"/>
</dbReference>
<reference evidence="5" key="1">
    <citation type="journal article" date="2017" name="bioRxiv">
        <title>Comparative analysis of the genomes of Stylophora pistillata and Acropora digitifera provides evidence for extensive differences between species of corals.</title>
        <authorList>
            <person name="Voolstra C.R."/>
            <person name="Li Y."/>
            <person name="Liew Y.J."/>
            <person name="Baumgarten S."/>
            <person name="Zoccola D."/>
            <person name="Flot J.-F."/>
            <person name="Tambutte S."/>
            <person name="Allemand D."/>
            <person name="Aranda M."/>
        </authorList>
    </citation>
    <scope>NUCLEOTIDE SEQUENCE [LARGE SCALE GENOMIC DNA]</scope>
</reference>
<feature type="domain" description="Thioredoxin" evidence="3">
    <location>
        <begin position="17"/>
        <end position="133"/>
    </location>
</feature>
<feature type="region of interest" description="Disordered" evidence="1">
    <location>
        <begin position="141"/>
        <end position="164"/>
    </location>
</feature>
<evidence type="ECO:0000313" key="5">
    <source>
        <dbReference type="Proteomes" id="UP000225706"/>
    </source>
</evidence>
<gene>
    <name evidence="4" type="primary">pdi-2</name>
    <name evidence="4" type="ORF">AWC38_SpisGene19308</name>
</gene>
<dbReference type="GO" id="GO:0005788">
    <property type="term" value="C:endoplasmic reticulum lumen"/>
    <property type="evidence" value="ECO:0007669"/>
    <property type="project" value="TreeGrafter"/>
</dbReference>
<dbReference type="Gene3D" id="3.40.30.10">
    <property type="entry name" value="Glutaredoxin"/>
    <property type="match status" value="1"/>
</dbReference>
<dbReference type="STRING" id="50429.A0A2B4RI00"/>
<evidence type="ECO:0000256" key="2">
    <source>
        <dbReference type="SAM" id="SignalP"/>
    </source>
</evidence>
<sequence length="164" mass="18277">MKFSIALIAVFVTLAVSLVTQKEPLVEELTENTFDNYLTVSNLAIVDFFAPWCPHCKSFTPEYEQAASKAQAEKLNAFFAKVDCAGSGQSLCKKLHIRFLPTVRLFRDGKPLGDYSGERTADAVLQFMQKAIKAPNDMKLTMSDDVSETPSNVTPWHAEDKKSH</sequence>